<organism evidence="1 2">
    <name type="scientific">Amphibiibacter pelophylacis</name>
    <dbReference type="NCBI Taxonomy" id="1799477"/>
    <lineage>
        <taxon>Bacteria</taxon>
        <taxon>Pseudomonadati</taxon>
        <taxon>Pseudomonadota</taxon>
        <taxon>Betaproteobacteria</taxon>
        <taxon>Burkholderiales</taxon>
        <taxon>Sphaerotilaceae</taxon>
        <taxon>Amphibiibacter</taxon>
    </lineage>
</organism>
<keyword evidence="2" id="KW-1185">Reference proteome</keyword>
<dbReference type="EMBL" id="JAWDIE010000006">
    <property type="protein sequence ID" value="MEJ7137766.1"/>
    <property type="molecule type" value="Genomic_DNA"/>
</dbReference>
<name>A0ACC6P0M6_9BURK</name>
<sequence length="124" mass="14446">MNMHNQCCLNLSNYSTQQQKQELPMKFECDPGKNESNIVKHGIGLLQAIAMFPPASDAMLVIEDLRNAYPEPRFRGYNDISSRLMVVVFCQPEPHIMRIISLRKANDREQKMVDAIRWRTQTRH</sequence>
<evidence type="ECO:0000313" key="1">
    <source>
        <dbReference type="EMBL" id="MEJ7137766.1"/>
    </source>
</evidence>
<reference evidence="1" key="1">
    <citation type="submission" date="2023-10" db="EMBL/GenBank/DDBJ databases">
        <title>Amphibacter perezi, gen. nov., sp. nov. a novel taxa of the family Comamonadaceae, class Betaproteobacteria isolated from the skin microbiota of Pelophylax perezi from different populations.</title>
        <authorList>
            <person name="Costa S."/>
            <person name="Proenca D.N."/>
            <person name="Lopes I."/>
            <person name="Morais P.V."/>
        </authorList>
    </citation>
    <scope>NUCLEOTIDE SEQUENCE</scope>
    <source>
        <strain evidence="1">SL12-8</strain>
    </source>
</reference>
<proteinExistence type="predicted"/>
<gene>
    <name evidence="1" type="ORF">RV045_04875</name>
</gene>
<evidence type="ECO:0000313" key="2">
    <source>
        <dbReference type="Proteomes" id="UP001364695"/>
    </source>
</evidence>
<comment type="caution">
    <text evidence="1">The sequence shown here is derived from an EMBL/GenBank/DDBJ whole genome shotgun (WGS) entry which is preliminary data.</text>
</comment>
<protein>
    <submittedName>
        <fullName evidence="1">BrnT family toxin</fullName>
    </submittedName>
</protein>
<accession>A0ACC6P0M6</accession>
<dbReference type="Proteomes" id="UP001364695">
    <property type="component" value="Unassembled WGS sequence"/>
</dbReference>